<feature type="compositionally biased region" description="Polar residues" evidence="1">
    <location>
        <begin position="385"/>
        <end position="395"/>
    </location>
</feature>
<dbReference type="GO" id="GO:0008278">
    <property type="term" value="C:cohesin complex"/>
    <property type="evidence" value="ECO:0007669"/>
    <property type="project" value="InterPro"/>
</dbReference>
<comment type="caution">
    <text evidence="3">The sequence shown here is derived from an EMBL/GenBank/DDBJ whole genome shotgun (WGS) entry which is preliminary data.</text>
</comment>
<evidence type="ECO:0000313" key="4">
    <source>
        <dbReference type="Proteomes" id="UP001141806"/>
    </source>
</evidence>
<dbReference type="Gene3D" id="1.10.10.580">
    <property type="entry name" value="Structural maintenance of chromosome 1. Chain E"/>
    <property type="match status" value="1"/>
</dbReference>
<dbReference type="InterPro" id="IPR006909">
    <property type="entry name" value="Rad21/Rec8_C_eu"/>
</dbReference>
<dbReference type="InterPro" id="IPR023093">
    <property type="entry name" value="ScpA-like_C"/>
</dbReference>
<dbReference type="SUPFAM" id="SSF46785">
    <property type="entry name" value="Winged helix' DNA-binding domain"/>
    <property type="match status" value="1"/>
</dbReference>
<dbReference type="EMBL" id="JAMYWD010000002">
    <property type="protein sequence ID" value="KAJ4978156.1"/>
    <property type="molecule type" value="Genomic_DNA"/>
</dbReference>
<dbReference type="InterPro" id="IPR039781">
    <property type="entry name" value="Rad21/Rec8-like"/>
</dbReference>
<name>A0A9Q0KXP0_9MAGN</name>
<dbReference type="GO" id="GO:0003682">
    <property type="term" value="F:chromatin binding"/>
    <property type="evidence" value="ECO:0007669"/>
    <property type="project" value="TreeGrafter"/>
</dbReference>
<organism evidence="3 4">
    <name type="scientific">Protea cynaroides</name>
    <dbReference type="NCBI Taxonomy" id="273540"/>
    <lineage>
        <taxon>Eukaryota</taxon>
        <taxon>Viridiplantae</taxon>
        <taxon>Streptophyta</taxon>
        <taxon>Embryophyta</taxon>
        <taxon>Tracheophyta</taxon>
        <taxon>Spermatophyta</taxon>
        <taxon>Magnoliopsida</taxon>
        <taxon>Proteales</taxon>
        <taxon>Proteaceae</taxon>
        <taxon>Protea</taxon>
    </lineage>
</organism>
<feature type="region of interest" description="Disordered" evidence="1">
    <location>
        <begin position="371"/>
        <end position="395"/>
    </location>
</feature>
<dbReference type="PANTHER" id="PTHR12585">
    <property type="entry name" value="SCC1 / RAD21 FAMILY MEMBER"/>
    <property type="match status" value="1"/>
</dbReference>
<dbReference type="GO" id="GO:0051754">
    <property type="term" value="P:meiotic sister chromatid cohesion, centromeric"/>
    <property type="evidence" value="ECO:0007669"/>
    <property type="project" value="TreeGrafter"/>
</dbReference>
<gene>
    <name evidence="3" type="ORF">NE237_008936</name>
</gene>
<dbReference type="Proteomes" id="UP001141806">
    <property type="component" value="Unassembled WGS sequence"/>
</dbReference>
<dbReference type="PANTHER" id="PTHR12585:SF64">
    <property type="entry name" value="SISTER CHROMATID COHESION 1 PROTEIN 1"/>
    <property type="match status" value="1"/>
</dbReference>
<proteinExistence type="predicted"/>
<feature type="region of interest" description="Disordered" evidence="1">
    <location>
        <begin position="96"/>
        <end position="144"/>
    </location>
</feature>
<feature type="domain" description="Rad21/Rec8-like protein C-terminal eukaryotic" evidence="2">
    <location>
        <begin position="459"/>
        <end position="510"/>
    </location>
</feature>
<accession>A0A9Q0KXP0</accession>
<dbReference type="AlphaFoldDB" id="A0A9Q0KXP0"/>
<evidence type="ECO:0000259" key="2">
    <source>
        <dbReference type="Pfam" id="PF04824"/>
    </source>
</evidence>
<dbReference type="InterPro" id="IPR036390">
    <property type="entry name" value="WH_DNA-bd_sf"/>
</dbReference>
<dbReference type="Pfam" id="PF04824">
    <property type="entry name" value="Rad21_Rec8"/>
    <property type="match status" value="1"/>
</dbReference>
<protein>
    <recommendedName>
        <fullName evidence="2">Rad21/Rec8-like protein C-terminal eukaryotic domain-containing protein</fullName>
    </recommendedName>
</protein>
<sequence>MICEPGRYPLQPSLHQENRLDEVDIPGINNCPGSDDLPNHHHQADAANITLLDPFDSYQMDADPYNCFQRFDIEGDEGTQLNLSPQVHSPVPVILVSSPPPQEEPQPVTGIQEQNPEPHGTEGAFQPQKNEQRHGPTKRKQKKEPMCFVIDYEQTIIPGHTYQSWLQNPSDIISTRGKRKNINLKSTMKTTRLMELPPVALCGLSGHGNREVHCPPPLMELWLRYTQLPTANASISGTSATPLPEPFFSSPSSRTHDQIPMAFPLEDLPSRDGFQPIEVFMVDPVVNRNNIQVPWDVSTEKLMRNHINNEFPWKVTTGTPGINLVDFEMPGNEASLLVTPGNSGNNAGTIPTSGSGPGFLIHTEELQLCSGRSSKKRPYSSSHSQANLESVAEETSSPFEQGFKLPGVYENGPTADHELLVETGPTPSQHPIANHHIEQVTDSIRKHLKTHFDLPGVPQVESLNHLAFGMKRHKAAHLFYQTCVLATRDFIRVEQTTAYGDILLSKGSKM</sequence>
<dbReference type="CDD" id="cd21793">
    <property type="entry name" value="Rad21_Rec8_M_AtSYN1-like"/>
    <property type="match status" value="1"/>
</dbReference>
<dbReference type="OrthoDB" id="10071381at2759"/>
<evidence type="ECO:0000256" key="1">
    <source>
        <dbReference type="SAM" id="MobiDB-lite"/>
    </source>
</evidence>
<keyword evidence="4" id="KW-1185">Reference proteome</keyword>
<evidence type="ECO:0000313" key="3">
    <source>
        <dbReference type="EMBL" id="KAJ4978156.1"/>
    </source>
</evidence>
<reference evidence="3" key="1">
    <citation type="journal article" date="2023" name="Plant J.">
        <title>The genome of the king protea, Protea cynaroides.</title>
        <authorList>
            <person name="Chang J."/>
            <person name="Duong T.A."/>
            <person name="Schoeman C."/>
            <person name="Ma X."/>
            <person name="Roodt D."/>
            <person name="Barker N."/>
            <person name="Li Z."/>
            <person name="Van de Peer Y."/>
            <person name="Mizrachi E."/>
        </authorList>
    </citation>
    <scope>NUCLEOTIDE SEQUENCE</scope>
    <source>
        <tissue evidence="3">Young leaves</tissue>
    </source>
</reference>